<dbReference type="VEuPathDB" id="GiardiaDB:GMRT_12688"/>
<feature type="repeat" description="ANK" evidence="1">
    <location>
        <begin position="353"/>
        <end position="385"/>
    </location>
</feature>
<dbReference type="Pfam" id="PF12796">
    <property type="entry name" value="Ank_2"/>
    <property type="match status" value="1"/>
</dbReference>
<protein>
    <submittedName>
        <fullName evidence="2">Ankyrin repeat protein 1</fullName>
    </submittedName>
</protein>
<dbReference type="PANTHER" id="PTHR24120">
    <property type="entry name" value="GH07239P"/>
    <property type="match status" value="1"/>
</dbReference>
<reference evidence="2 3" key="1">
    <citation type="submission" date="2019-05" db="EMBL/GenBank/DDBJ databases">
        <title>The compact genome of Giardia muris reveals important steps in the evolution of intestinal protozoan parasites.</title>
        <authorList>
            <person name="Xu F."/>
            <person name="Jimenez-Gonzalez A."/>
            <person name="Einarsson E."/>
            <person name="Astvaldsson A."/>
            <person name="Peirasmaki D."/>
            <person name="Eckmann L."/>
            <person name="Andersson J.O."/>
            <person name="Svard S.G."/>
            <person name="Jerlstrom-Hultqvist J."/>
        </authorList>
    </citation>
    <scope>NUCLEOTIDE SEQUENCE [LARGE SCALE GENOMIC DNA]</scope>
    <source>
        <strain evidence="2 3">Roberts-Thomson</strain>
    </source>
</reference>
<name>A0A4Z1TD76_GIAMU</name>
<keyword evidence="1" id="KW-0040">ANK repeat</keyword>
<dbReference type="PROSITE" id="PS50088">
    <property type="entry name" value="ANK_REPEAT"/>
    <property type="match status" value="1"/>
</dbReference>
<comment type="caution">
    <text evidence="2">The sequence shown here is derived from an EMBL/GenBank/DDBJ whole genome shotgun (WGS) entry which is preliminary data.</text>
</comment>
<organism evidence="2 3">
    <name type="scientific">Giardia muris</name>
    <dbReference type="NCBI Taxonomy" id="5742"/>
    <lineage>
        <taxon>Eukaryota</taxon>
        <taxon>Metamonada</taxon>
        <taxon>Diplomonadida</taxon>
        <taxon>Hexamitidae</taxon>
        <taxon>Giardiinae</taxon>
        <taxon>Giardia</taxon>
    </lineage>
</organism>
<keyword evidence="3" id="KW-1185">Reference proteome</keyword>
<sequence length="446" mass="50509">MSQCHLHTEVHIFSKAKSPRYPGPRRIYTDLDAKQIERRLASLFGFNHRSYNRILSIRYLPEYINVQMEHWNGRTLLDELEEAEFRNSSFELNQIFALFVDLTSFAATIFQIYRTSYALSMLTAMMSPKCISMSNYGVYLLSLIQALAEPIVSYPRGEDISHYYARVVLTRILSLIVRMIKTNESLYKTCEDIARTMNLISTPLEFLCAVIRRPDSFSLFRTDQTETIVNSPHYTKMKKSVEAWRGLHLTRLGDTRLISTIKGGKDVQVQPYELKVTNTSGYTALMLAVTQNKPELVRDLAPTEARIRLAGGKMLCGKLLENVTALHLAISLGFHECAQNLIDYEAGLQDTILGISALHLAVFVNDIALVKMLVSHEAGLRGSDGWTALMWSCALNRTECITVLAPMEFHLRTAETSPIELLPDENADESRRLLSTFVSIDKLAGR</sequence>
<gene>
    <name evidence="2" type="ORF">GMRT_12688</name>
</gene>
<evidence type="ECO:0000313" key="2">
    <source>
        <dbReference type="EMBL" id="TNJ30481.1"/>
    </source>
</evidence>
<dbReference type="PANTHER" id="PTHR24120:SF4">
    <property type="entry name" value="GH07239P"/>
    <property type="match status" value="1"/>
</dbReference>
<accession>A0A4Z1TD76</accession>
<dbReference type="InterPro" id="IPR036770">
    <property type="entry name" value="Ankyrin_rpt-contain_sf"/>
</dbReference>
<dbReference type="EMBL" id="VDLU01000001">
    <property type="protein sequence ID" value="TNJ30481.1"/>
    <property type="molecule type" value="Genomic_DNA"/>
</dbReference>
<dbReference type="Proteomes" id="UP000315496">
    <property type="component" value="Chromosome 1"/>
</dbReference>
<dbReference type="InterPro" id="IPR002110">
    <property type="entry name" value="Ankyrin_rpt"/>
</dbReference>
<dbReference type="OrthoDB" id="194358at2759"/>
<evidence type="ECO:0000256" key="1">
    <source>
        <dbReference type="PROSITE-ProRule" id="PRU00023"/>
    </source>
</evidence>
<dbReference type="Gene3D" id="1.25.40.20">
    <property type="entry name" value="Ankyrin repeat-containing domain"/>
    <property type="match status" value="1"/>
</dbReference>
<dbReference type="AlphaFoldDB" id="A0A4Z1TD76"/>
<dbReference type="SMART" id="SM00248">
    <property type="entry name" value="ANK"/>
    <property type="match status" value="4"/>
</dbReference>
<evidence type="ECO:0000313" key="3">
    <source>
        <dbReference type="Proteomes" id="UP000315496"/>
    </source>
</evidence>
<proteinExistence type="predicted"/>
<dbReference type="SUPFAM" id="SSF48403">
    <property type="entry name" value="Ankyrin repeat"/>
    <property type="match status" value="1"/>
</dbReference>